<dbReference type="InterPro" id="IPR050077">
    <property type="entry name" value="LexA_repressor"/>
</dbReference>
<keyword evidence="10 13" id="KW-0804">Transcription</keyword>
<dbReference type="SUPFAM" id="SSF46785">
    <property type="entry name" value="Winged helix' DNA-binding domain"/>
    <property type="match status" value="1"/>
</dbReference>
<dbReference type="GO" id="GO:0006508">
    <property type="term" value="P:proteolysis"/>
    <property type="evidence" value="ECO:0007669"/>
    <property type="project" value="InterPro"/>
</dbReference>
<dbReference type="PANTHER" id="PTHR33516:SF2">
    <property type="entry name" value="LEXA REPRESSOR-RELATED"/>
    <property type="match status" value="1"/>
</dbReference>
<evidence type="ECO:0000256" key="14">
    <source>
        <dbReference type="RuleBase" id="RU003991"/>
    </source>
</evidence>
<dbReference type="AlphaFoldDB" id="A0A363UL33"/>
<keyword evidence="5 13" id="KW-0227">DNA damage</keyword>
<dbReference type="GO" id="GO:0006281">
    <property type="term" value="P:DNA repair"/>
    <property type="evidence" value="ECO:0007669"/>
    <property type="project" value="UniProtKB-UniRule"/>
</dbReference>
<comment type="catalytic activity">
    <reaction evidence="13">
        <text>Hydrolysis of Ala-|-Gly bond in repressor LexA.</text>
        <dbReference type="EC" id="3.4.21.88"/>
    </reaction>
</comment>
<dbReference type="GO" id="GO:0004252">
    <property type="term" value="F:serine-type endopeptidase activity"/>
    <property type="evidence" value="ECO:0007669"/>
    <property type="project" value="UniProtKB-UniRule"/>
</dbReference>
<keyword evidence="7 13" id="KW-0068">Autocatalytic cleavage</keyword>
<dbReference type="EMBL" id="QEQK01000007">
    <property type="protein sequence ID" value="PWN56107.1"/>
    <property type="molecule type" value="Genomic_DNA"/>
</dbReference>
<evidence type="ECO:0000256" key="2">
    <source>
        <dbReference type="ARBA" id="ARBA00011738"/>
    </source>
</evidence>
<evidence type="ECO:0000256" key="9">
    <source>
        <dbReference type="ARBA" id="ARBA00023125"/>
    </source>
</evidence>
<feature type="site" description="Cleavage; by autolysis" evidence="13">
    <location>
        <begin position="79"/>
        <end position="80"/>
    </location>
</feature>
<dbReference type="InterPro" id="IPR015927">
    <property type="entry name" value="Peptidase_S24_S26A/B/C"/>
</dbReference>
<feature type="domain" description="Peptidase S24/S26A/S26B/S26C" evidence="15">
    <location>
        <begin position="72"/>
        <end position="188"/>
    </location>
</feature>
<evidence type="ECO:0000256" key="8">
    <source>
        <dbReference type="ARBA" id="ARBA00023015"/>
    </source>
</evidence>
<dbReference type="InterPro" id="IPR036390">
    <property type="entry name" value="WH_DNA-bd_sf"/>
</dbReference>
<evidence type="ECO:0000256" key="5">
    <source>
        <dbReference type="ARBA" id="ARBA00022763"/>
    </source>
</evidence>
<dbReference type="FunFam" id="2.10.109.10:FF:000001">
    <property type="entry name" value="LexA repressor"/>
    <property type="match status" value="1"/>
</dbReference>
<reference evidence="17 18" key="1">
    <citation type="submission" date="2018-05" db="EMBL/GenBank/DDBJ databases">
        <title>Abyssibacter profundi OUC007T gen. nov., sp. nov, a marine bacterium isolated from seawater of the Mariana Trench.</title>
        <authorList>
            <person name="Zhou S."/>
        </authorList>
    </citation>
    <scope>NUCLEOTIDE SEQUENCE [LARGE SCALE GENOMIC DNA]</scope>
    <source>
        <strain evidence="17 18">OUC007</strain>
    </source>
</reference>
<dbReference type="GO" id="GO:0006260">
    <property type="term" value="P:DNA replication"/>
    <property type="evidence" value="ECO:0007669"/>
    <property type="project" value="UniProtKB-UniRule"/>
</dbReference>
<dbReference type="InterPro" id="IPR036388">
    <property type="entry name" value="WH-like_DNA-bd_sf"/>
</dbReference>
<comment type="similarity">
    <text evidence="1 13 14">Belongs to the peptidase S24 family.</text>
</comment>
<evidence type="ECO:0000256" key="10">
    <source>
        <dbReference type="ARBA" id="ARBA00023163"/>
    </source>
</evidence>
<name>A0A363UL33_9GAMM</name>
<dbReference type="Gene3D" id="1.10.10.10">
    <property type="entry name" value="Winged helix-like DNA-binding domain superfamily/Winged helix DNA-binding domain"/>
    <property type="match status" value="1"/>
</dbReference>
<evidence type="ECO:0000256" key="3">
    <source>
        <dbReference type="ARBA" id="ARBA00022491"/>
    </source>
</evidence>
<dbReference type="InterPro" id="IPR006200">
    <property type="entry name" value="LexA"/>
</dbReference>
<evidence type="ECO:0000256" key="4">
    <source>
        <dbReference type="ARBA" id="ARBA00022705"/>
    </source>
</evidence>
<proteinExistence type="inferred from homology"/>
<keyword evidence="4 13" id="KW-0235">DNA replication</keyword>
<dbReference type="OrthoDB" id="9802364at2"/>
<evidence type="ECO:0000256" key="7">
    <source>
        <dbReference type="ARBA" id="ARBA00022813"/>
    </source>
</evidence>
<dbReference type="InterPro" id="IPR036286">
    <property type="entry name" value="LexA/Signal_pep-like_sf"/>
</dbReference>
<dbReference type="Pfam" id="PF00717">
    <property type="entry name" value="Peptidase_S24"/>
    <property type="match status" value="1"/>
</dbReference>
<comment type="function">
    <text evidence="13">Represses a number of genes involved in the response to DNA damage (SOS response), including recA and lexA. In the presence of single-stranded DNA, RecA interacts with LexA causing an autocatalytic cleavage which disrupts the DNA-binding part of LexA, leading to derepression of the SOS regulon and eventually DNA repair.</text>
</comment>
<feature type="active site" description="For autocatalytic cleavage activity" evidence="13">
    <location>
        <position position="114"/>
    </location>
</feature>
<evidence type="ECO:0000256" key="12">
    <source>
        <dbReference type="ARBA" id="ARBA00023236"/>
    </source>
</evidence>
<feature type="DNA-binding region" description="H-T-H motif" evidence="13">
    <location>
        <begin position="26"/>
        <end position="46"/>
    </location>
</feature>
<dbReference type="PRINTS" id="PR00726">
    <property type="entry name" value="LEXASERPTASE"/>
</dbReference>
<comment type="subunit">
    <text evidence="2 13">Homodimer.</text>
</comment>
<protein>
    <recommendedName>
        <fullName evidence="13">LexA repressor</fullName>
        <ecNumber evidence="13">3.4.21.88</ecNumber>
    </recommendedName>
</protein>
<feature type="active site" description="For autocatalytic cleavage activity" evidence="13">
    <location>
        <position position="151"/>
    </location>
</feature>
<keyword evidence="11 13" id="KW-0234">DNA repair</keyword>
<accession>A0A363UL33</accession>
<sequence length="194" mass="21430">MLTRRQTEVLDFIRQFAESESMPPTLHEIAKGMGFSSDNAARDHVRALARKGAIDLVEGTSRGIRLRDAGIPLIGRVAAGSPILAAENVEKRIQTQGGLFNEQPDYFLRVVGESMRDAGIMDGDLLAVKKSHEARNGQIIVARLDEDVTVKEFERRGRQVRLIAHNPEFAPIEVDLATQPLAIEGRAVGVFRSY</sequence>
<dbReference type="FunFam" id="1.10.10.10:FF:000009">
    <property type="entry name" value="LexA repressor"/>
    <property type="match status" value="1"/>
</dbReference>
<evidence type="ECO:0000313" key="18">
    <source>
        <dbReference type="Proteomes" id="UP000251800"/>
    </source>
</evidence>
<dbReference type="SUPFAM" id="SSF51306">
    <property type="entry name" value="LexA/Signal peptidase"/>
    <property type="match status" value="1"/>
</dbReference>
<dbReference type="Gene3D" id="2.10.109.10">
    <property type="entry name" value="Umud Fragment, subunit A"/>
    <property type="match status" value="1"/>
</dbReference>
<evidence type="ECO:0000259" key="16">
    <source>
        <dbReference type="Pfam" id="PF01726"/>
    </source>
</evidence>
<dbReference type="Pfam" id="PF01726">
    <property type="entry name" value="LexA_DNA_bind"/>
    <property type="match status" value="1"/>
</dbReference>
<evidence type="ECO:0000313" key="17">
    <source>
        <dbReference type="EMBL" id="PWN56107.1"/>
    </source>
</evidence>
<dbReference type="GO" id="GO:0009432">
    <property type="term" value="P:SOS response"/>
    <property type="evidence" value="ECO:0007669"/>
    <property type="project" value="UniProtKB-UniRule"/>
</dbReference>
<dbReference type="NCBIfam" id="TIGR00498">
    <property type="entry name" value="lexA"/>
    <property type="match status" value="1"/>
</dbReference>
<keyword evidence="9 13" id="KW-0238">DNA-binding</keyword>
<organism evidence="17 18">
    <name type="scientific">Abyssibacter profundi</name>
    <dbReference type="NCBI Taxonomy" id="2182787"/>
    <lineage>
        <taxon>Bacteria</taxon>
        <taxon>Pseudomonadati</taxon>
        <taxon>Pseudomonadota</taxon>
        <taxon>Gammaproteobacteria</taxon>
        <taxon>Chromatiales</taxon>
        <taxon>Oceanococcaceae</taxon>
        <taxon>Abyssibacter</taxon>
    </lineage>
</organism>
<dbReference type="EC" id="3.4.21.88" evidence="13"/>
<dbReference type="Proteomes" id="UP000251800">
    <property type="component" value="Unassembled WGS sequence"/>
</dbReference>
<dbReference type="InterPro" id="IPR006197">
    <property type="entry name" value="Peptidase_S24_LexA"/>
</dbReference>
<keyword evidence="12 13" id="KW-0742">SOS response</keyword>
<keyword evidence="18" id="KW-1185">Reference proteome</keyword>
<dbReference type="CDD" id="cd06529">
    <property type="entry name" value="S24_LexA-like"/>
    <property type="match status" value="1"/>
</dbReference>
<evidence type="ECO:0000256" key="11">
    <source>
        <dbReference type="ARBA" id="ARBA00023204"/>
    </source>
</evidence>
<dbReference type="HAMAP" id="MF_00015">
    <property type="entry name" value="LexA"/>
    <property type="match status" value="1"/>
</dbReference>
<evidence type="ECO:0000256" key="13">
    <source>
        <dbReference type="HAMAP-Rule" id="MF_00015"/>
    </source>
</evidence>
<evidence type="ECO:0000256" key="1">
    <source>
        <dbReference type="ARBA" id="ARBA00007484"/>
    </source>
</evidence>
<keyword evidence="3 13" id="KW-0678">Repressor</keyword>
<keyword evidence="8 13" id="KW-0805">Transcription regulation</keyword>
<dbReference type="InterPro" id="IPR039418">
    <property type="entry name" value="LexA-like"/>
</dbReference>
<dbReference type="GO" id="GO:0045892">
    <property type="term" value="P:negative regulation of DNA-templated transcription"/>
    <property type="evidence" value="ECO:0007669"/>
    <property type="project" value="UniProtKB-UniRule"/>
</dbReference>
<dbReference type="GO" id="GO:0003677">
    <property type="term" value="F:DNA binding"/>
    <property type="evidence" value="ECO:0007669"/>
    <property type="project" value="UniProtKB-UniRule"/>
</dbReference>
<dbReference type="PANTHER" id="PTHR33516">
    <property type="entry name" value="LEXA REPRESSOR"/>
    <property type="match status" value="1"/>
</dbReference>
<gene>
    <name evidence="13" type="primary">lexA</name>
    <name evidence="17" type="ORF">DEH80_09880</name>
</gene>
<comment type="caution">
    <text evidence="17">The sequence shown here is derived from an EMBL/GenBank/DDBJ whole genome shotgun (WGS) entry which is preliminary data.</text>
</comment>
<keyword evidence="6 13" id="KW-0378">Hydrolase</keyword>
<evidence type="ECO:0000259" key="15">
    <source>
        <dbReference type="Pfam" id="PF00717"/>
    </source>
</evidence>
<feature type="domain" description="LexA repressor DNA-binding" evidence="16">
    <location>
        <begin position="2"/>
        <end position="63"/>
    </location>
</feature>
<evidence type="ECO:0000256" key="6">
    <source>
        <dbReference type="ARBA" id="ARBA00022801"/>
    </source>
</evidence>
<dbReference type="RefSeq" id="WP_109720323.1">
    <property type="nucleotide sequence ID" value="NZ_QEQK01000007.1"/>
</dbReference>
<dbReference type="InterPro" id="IPR006199">
    <property type="entry name" value="LexA_DNA-bd_dom"/>
</dbReference>